<dbReference type="PROSITE" id="PS50011">
    <property type="entry name" value="PROTEIN_KINASE_DOM"/>
    <property type="match status" value="1"/>
</dbReference>
<dbReference type="PROSITE" id="PS50222">
    <property type="entry name" value="EF_HAND_2"/>
    <property type="match status" value="4"/>
</dbReference>
<evidence type="ECO:0000256" key="4">
    <source>
        <dbReference type="ARBA" id="ARBA00022741"/>
    </source>
</evidence>
<evidence type="ECO:0000259" key="10">
    <source>
        <dbReference type="PROSITE" id="PS50222"/>
    </source>
</evidence>
<feature type="domain" description="Protein kinase" evidence="9">
    <location>
        <begin position="128"/>
        <end position="402"/>
    </location>
</feature>
<dbReference type="Pfam" id="PF13499">
    <property type="entry name" value="EF-hand_7"/>
    <property type="match status" value="2"/>
</dbReference>
<protein>
    <submittedName>
        <fullName evidence="11">Calcium-dependent protein kinase</fullName>
    </submittedName>
</protein>
<dbReference type="OrthoDB" id="40902at2759"/>
<keyword evidence="4 8" id="KW-0547">Nucleotide-binding</keyword>
<keyword evidence="1" id="KW-0723">Serine/threonine-protein kinase</keyword>
<dbReference type="SUPFAM" id="SSF47473">
    <property type="entry name" value="EF-hand"/>
    <property type="match status" value="1"/>
</dbReference>
<dbReference type="InterPro" id="IPR000719">
    <property type="entry name" value="Prot_kinase_dom"/>
</dbReference>
<dbReference type="SUPFAM" id="SSF56112">
    <property type="entry name" value="Protein kinase-like (PK-like)"/>
    <property type="match status" value="1"/>
</dbReference>
<feature type="domain" description="EF-hand" evidence="10">
    <location>
        <begin position="529"/>
        <end position="564"/>
    </location>
</feature>
<feature type="binding site" evidence="8">
    <location>
        <position position="157"/>
    </location>
    <ligand>
        <name>ATP</name>
        <dbReference type="ChEBI" id="CHEBI:30616"/>
    </ligand>
</feature>
<dbReference type="Pfam" id="PF00069">
    <property type="entry name" value="Pkinase"/>
    <property type="match status" value="1"/>
</dbReference>
<keyword evidence="6" id="KW-0106">Calcium</keyword>
<dbReference type="InterPro" id="IPR011992">
    <property type="entry name" value="EF-hand-dom_pair"/>
</dbReference>
<dbReference type="Proteomes" id="UP000316726">
    <property type="component" value="Chromosome 13"/>
</dbReference>
<evidence type="ECO:0000256" key="6">
    <source>
        <dbReference type="ARBA" id="ARBA00022837"/>
    </source>
</evidence>
<evidence type="ECO:0000313" key="12">
    <source>
        <dbReference type="Proteomes" id="UP000316726"/>
    </source>
</evidence>
<keyword evidence="7 8" id="KW-0067">ATP-binding</keyword>
<reference evidence="11 12" key="1">
    <citation type="submission" date="2018-07" db="EMBL/GenBank/DDBJ databases">
        <title>The complete nuclear genome of the prasinophyte Chloropicon primus (CCMP1205).</title>
        <authorList>
            <person name="Pombert J.-F."/>
            <person name="Otis C."/>
            <person name="Turmel M."/>
            <person name="Lemieux C."/>
        </authorList>
    </citation>
    <scope>NUCLEOTIDE SEQUENCE [LARGE SCALE GENOMIC DNA]</scope>
    <source>
        <strain evidence="11 12">CCMP1205</strain>
    </source>
</reference>
<dbReference type="EMBL" id="CP031046">
    <property type="protein sequence ID" value="QDZ24336.1"/>
    <property type="molecule type" value="Genomic_DNA"/>
</dbReference>
<evidence type="ECO:0000256" key="8">
    <source>
        <dbReference type="PROSITE-ProRule" id="PRU10141"/>
    </source>
</evidence>
<keyword evidence="3" id="KW-0677">Repeat</keyword>
<dbReference type="PROSITE" id="PS00107">
    <property type="entry name" value="PROTEIN_KINASE_ATP"/>
    <property type="match status" value="1"/>
</dbReference>
<dbReference type="AlphaFoldDB" id="A0A5B8MVR0"/>
<dbReference type="GO" id="GO:0005524">
    <property type="term" value="F:ATP binding"/>
    <property type="evidence" value="ECO:0007669"/>
    <property type="project" value="UniProtKB-UniRule"/>
</dbReference>
<proteinExistence type="predicted"/>
<evidence type="ECO:0000256" key="1">
    <source>
        <dbReference type="ARBA" id="ARBA00022527"/>
    </source>
</evidence>
<dbReference type="InterPro" id="IPR008271">
    <property type="entry name" value="Ser/Thr_kinase_AS"/>
</dbReference>
<dbReference type="InterPro" id="IPR018247">
    <property type="entry name" value="EF_Hand_1_Ca_BS"/>
</dbReference>
<dbReference type="PANTHER" id="PTHR24349">
    <property type="entry name" value="SERINE/THREONINE-PROTEIN KINASE"/>
    <property type="match status" value="1"/>
</dbReference>
<dbReference type="InterPro" id="IPR050205">
    <property type="entry name" value="CDPK_Ser/Thr_kinases"/>
</dbReference>
<evidence type="ECO:0000313" key="11">
    <source>
        <dbReference type="EMBL" id="QDZ24336.1"/>
    </source>
</evidence>
<name>A0A5B8MVR0_9CHLO</name>
<sequence>MGYASKEYGRLCGRTTCGAGVRTVGAGRKARLPAVVPGPERLSHGTRTSSRSCGARGGGFLRLLEDGDGRDGVVCNLFRPRIGSEKRFAASVTVDEELLHIAPTQLIYPEECTRIYGYPRDDQLHEKYKLGKVIGAGSFGVVREATVIATGEKVAVKTISKLLKRIPNHLKKQGDRGTISKHLTKLQLEVDAMKSLRGSLNAVRLYDLYEGDHEIHLIMELCTGGTIYERITAHDFTEVSAAKVARSILQMLSQCHSKGVIYMDVKPENFLYLTDSPDSVLKGTDFGLALKYNVGERLSTRRGTPVYMAPEVILKDYNQKVDCWSAGVLIFQLLHGKLPYSSKLKGHSVRDVWEMILNSDIDFSPSTWADFSSDSKDFVASLLQRDPSKRLSAVDALKHPWLQEGGALESSSQEQNRPLESSIIQRLQRFGTYSFLKQVVLSKIAGEANKFSAMSPQIFDFFNSLDKDRSGTISYDELKQGLNNAGYQLADSEAHQLLSAIDTDGNGVLDLNEVFASLVDWSDLHKDENWNAWCKKMFENLDIDKSGAIDLEELTKLLPKNMEGQRTVNALRMLREVDTNGDGKISYEEFMQMMNAEDEFLLVEFDSRMSQGSLGENA</sequence>
<dbReference type="CDD" id="cd05117">
    <property type="entry name" value="STKc_CAMK"/>
    <property type="match status" value="1"/>
</dbReference>
<dbReference type="InterPro" id="IPR011009">
    <property type="entry name" value="Kinase-like_dom_sf"/>
</dbReference>
<dbReference type="InterPro" id="IPR017441">
    <property type="entry name" value="Protein_kinase_ATP_BS"/>
</dbReference>
<evidence type="ECO:0000256" key="2">
    <source>
        <dbReference type="ARBA" id="ARBA00022679"/>
    </source>
</evidence>
<dbReference type="Gene3D" id="1.10.510.10">
    <property type="entry name" value="Transferase(Phosphotransferase) domain 1"/>
    <property type="match status" value="1"/>
</dbReference>
<dbReference type="PROSITE" id="PS00108">
    <property type="entry name" value="PROTEIN_KINASE_ST"/>
    <property type="match status" value="1"/>
</dbReference>
<dbReference type="PROSITE" id="PS00018">
    <property type="entry name" value="EF_HAND_1"/>
    <property type="match status" value="4"/>
</dbReference>
<evidence type="ECO:0000256" key="7">
    <source>
        <dbReference type="ARBA" id="ARBA00022840"/>
    </source>
</evidence>
<dbReference type="SMART" id="SM00220">
    <property type="entry name" value="S_TKc"/>
    <property type="match status" value="1"/>
</dbReference>
<keyword evidence="5 11" id="KW-0418">Kinase</keyword>
<dbReference type="FunFam" id="1.10.510.10:FF:000571">
    <property type="entry name" value="Maternal embryonic leucine zipper kinase"/>
    <property type="match status" value="1"/>
</dbReference>
<dbReference type="SMART" id="SM00054">
    <property type="entry name" value="EFh"/>
    <property type="match status" value="4"/>
</dbReference>
<keyword evidence="2" id="KW-0808">Transferase</keyword>
<feature type="domain" description="EF-hand" evidence="10">
    <location>
        <begin position="453"/>
        <end position="488"/>
    </location>
</feature>
<dbReference type="GO" id="GO:0005509">
    <property type="term" value="F:calcium ion binding"/>
    <property type="evidence" value="ECO:0007669"/>
    <property type="project" value="InterPro"/>
</dbReference>
<dbReference type="FunFam" id="1.10.238.10:FF:000003">
    <property type="entry name" value="Calmodulin A"/>
    <property type="match status" value="1"/>
</dbReference>
<accession>A0A5B8MVR0</accession>
<dbReference type="GO" id="GO:0004674">
    <property type="term" value="F:protein serine/threonine kinase activity"/>
    <property type="evidence" value="ECO:0007669"/>
    <property type="project" value="UniProtKB-KW"/>
</dbReference>
<evidence type="ECO:0000259" key="9">
    <source>
        <dbReference type="PROSITE" id="PS50011"/>
    </source>
</evidence>
<evidence type="ECO:0000256" key="3">
    <source>
        <dbReference type="ARBA" id="ARBA00022737"/>
    </source>
</evidence>
<evidence type="ECO:0000256" key="5">
    <source>
        <dbReference type="ARBA" id="ARBA00022777"/>
    </source>
</evidence>
<organism evidence="11 12">
    <name type="scientific">Chloropicon primus</name>
    <dbReference type="NCBI Taxonomy" id="1764295"/>
    <lineage>
        <taxon>Eukaryota</taxon>
        <taxon>Viridiplantae</taxon>
        <taxon>Chlorophyta</taxon>
        <taxon>Chloropicophyceae</taxon>
        <taxon>Chloropicales</taxon>
        <taxon>Chloropicaceae</taxon>
        <taxon>Chloropicon</taxon>
    </lineage>
</organism>
<feature type="domain" description="EF-hand" evidence="10">
    <location>
        <begin position="565"/>
        <end position="600"/>
    </location>
</feature>
<gene>
    <name evidence="11" type="ORF">A3770_13p68540</name>
</gene>
<keyword evidence="12" id="KW-1185">Reference proteome</keyword>
<feature type="domain" description="EF-hand" evidence="10">
    <location>
        <begin position="489"/>
        <end position="524"/>
    </location>
</feature>
<dbReference type="STRING" id="1764295.A0A5B8MVR0"/>
<dbReference type="Gene3D" id="1.10.238.10">
    <property type="entry name" value="EF-hand"/>
    <property type="match status" value="2"/>
</dbReference>
<dbReference type="InterPro" id="IPR002048">
    <property type="entry name" value="EF_hand_dom"/>
</dbReference>